<dbReference type="OMA" id="RRWNEGD"/>
<evidence type="ECO:0008006" key="10">
    <source>
        <dbReference type="Google" id="ProtNLM"/>
    </source>
</evidence>
<keyword evidence="9" id="KW-1185">Reference proteome</keyword>
<dbReference type="GO" id="GO:0042796">
    <property type="term" value="P:snRNA transcription by RNA polymerase III"/>
    <property type="evidence" value="ECO:0007669"/>
    <property type="project" value="TreeGrafter"/>
</dbReference>
<dbReference type="GO" id="GO:0001046">
    <property type="term" value="F:core promoter sequence-specific DNA binding"/>
    <property type="evidence" value="ECO:0007669"/>
    <property type="project" value="TreeGrafter"/>
</dbReference>
<evidence type="ECO:0000313" key="9">
    <source>
        <dbReference type="Proteomes" id="UP000594263"/>
    </source>
</evidence>
<evidence type="ECO:0000313" key="8">
    <source>
        <dbReference type="EnsemblPlants" id="Kaladp0068s0337.1.v1.1"/>
    </source>
</evidence>
<dbReference type="Pfam" id="PF12251">
    <property type="entry name" value="SNAPC3"/>
    <property type="match status" value="1"/>
</dbReference>
<dbReference type="EnsemblPlants" id="Kaladp0068s0337.1.v1.1">
    <property type="protein sequence ID" value="Kaladp0068s0337.1.v1.1"/>
    <property type="gene ID" value="Kaladp0068s0337.v1.1"/>
</dbReference>
<protein>
    <recommendedName>
        <fullName evidence="10">snRNA-activating protein complex subunit</fullName>
    </recommendedName>
</protein>
<keyword evidence="4" id="KW-0238">DNA-binding</keyword>
<name>A0A7N0UJD0_KALFE</name>
<proteinExistence type="inferred from homology"/>
<feature type="compositionally biased region" description="Polar residues" evidence="7">
    <location>
        <begin position="182"/>
        <end position="200"/>
    </location>
</feature>
<evidence type="ECO:0000256" key="5">
    <source>
        <dbReference type="ARBA" id="ARBA00023163"/>
    </source>
</evidence>
<dbReference type="GO" id="GO:0019185">
    <property type="term" value="C:snRNA-activating protein complex"/>
    <property type="evidence" value="ECO:0007669"/>
    <property type="project" value="TreeGrafter"/>
</dbReference>
<evidence type="ECO:0000256" key="3">
    <source>
        <dbReference type="ARBA" id="ARBA00023015"/>
    </source>
</evidence>
<dbReference type="PANTHER" id="PTHR13421">
    <property type="entry name" value="SNRNA-ACTIVATING PROTEIN COMPLEX SUBUNIT 3"/>
    <property type="match status" value="1"/>
</dbReference>
<feature type="region of interest" description="Disordered" evidence="7">
    <location>
        <begin position="100"/>
        <end position="168"/>
    </location>
</feature>
<dbReference type="Gramene" id="Kaladp0068s0337.1.v1.1">
    <property type="protein sequence ID" value="Kaladp0068s0337.1.v1.1"/>
    <property type="gene ID" value="Kaladp0068s0337.v1.1"/>
</dbReference>
<dbReference type="GO" id="GO:0003681">
    <property type="term" value="F:bent DNA binding"/>
    <property type="evidence" value="ECO:0007669"/>
    <property type="project" value="TreeGrafter"/>
</dbReference>
<dbReference type="AlphaFoldDB" id="A0A7N0UJD0"/>
<evidence type="ECO:0000256" key="1">
    <source>
        <dbReference type="ARBA" id="ARBA00004123"/>
    </source>
</evidence>
<comment type="subcellular location">
    <subcellularLocation>
        <location evidence="1">Nucleus</location>
    </subcellularLocation>
</comment>
<dbReference type="GO" id="GO:0042795">
    <property type="term" value="P:snRNA transcription by RNA polymerase II"/>
    <property type="evidence" value="ECO:0007669"/>
    <property type="project" value="TreeGrafter"/>
</dbReference>
<feature type="compositionally biased region" description="Basic residues" evidence="7">
    <location>
        <begin position="128"/>
        <end position="144"/>
    </location>
</feature>
<dbReference type="InterPro" id="IPR022042">
    <property type="entry name" value="snRNA-activating_su3"/>
</dbReference>
<keyword evidence="3" id="KW-0805">Transcription regulation</keyword>
<dbReference type="GO" id="GO:0000978">
    <property type="term" value="F:RNA polymerase II cis-regulatory region sequence-specific DNA binding"/>
    <property type="evidence" value="ECO:0007669"/>
    <property type="project" value="TreeGrafter"/>
</dbReference>
<keyword evidence="6" id="KW-0539">Nucleus</keyword>
<reference evidence="8" key="1">
    <citation type="submission" date="2021-01" db="UniProtKB">
        <authorList>
            <consortium name="EnsemblPlants"/>
        </authorList>
    </citation>
    <scope>IDENTIFICATION</scope>
</reference>
<evidence type="ECO:0000256" key="7">
    <source>
        <dbReference type="SAM" id="MobiDB-lite"/>
    </source>
</evidence>
<dbReference type="PANTHER" id="PTHR13421:SF16">
    <property type="entry name" value="SNRNA-ACTIVATING PROTEIN COMPLEX SUBUNIT 3"/>
    <property type="match status" value="1"/>
</dbReference>
<evidence type="ECO:0000256" key="2">
    <source>
        <dbReference type="ARBA" id="ARBA00010410"/>
    </source>
</evidence>
<evidence type="ECO:0000256" key="4">
    <source>
        <dbReference type="ARBA" id="ARBA00023125"/>
    </source>
</evidence>
<organism evidence="8 9">
    <name type="scientific">Kalanchoe fedtschenkoi</name>
    <name type="common">Lavender scallops</name>
    <name type="synonym">South American air plant</name>
    <dbReference type="NCBI Taxonomy" id="63787"/>
    <lineage>
        <taxon>Eukaryota</taxon>
        <taxon>Viridiplantae</taxon>
        <taxon>Streptophyta</taxon>
        <taxon>Embryophyta</taxon>
        <taxon>Tracheophyta</taxon>
        <taxon>Spermatophyta</taxon>
        <taxon>Magnoliopsida</taxon>
        <taxon>eudicotyledons</taxon>
        <taxon>Gunneridae</taxon>
        <taxon>Pentapetalae</taxon>
        <taxon>Saxifragales</taxon>
        <taxon>Crassulaceae</taxon>
        <taxon>Kalanchoe</taxon>
    </lineage>
</organism>
<dbReference type="Proteomes" id="UP000594263">
    <property type="component" value="Unplaced"/>
</dbReference>
<dbReference type="GO" id="GO:0001006">
    <property type="term" value="F:RNA polymerase III type 3 promoter sequence-specific DNA binding"/>
    <property type="evidence" value="ECO:0007669"/>
    <property type="project" value="TreeGrafter"/>
</dbReference>
<dbReference type="GO" id="GO:0005634">
    <property type="term" value="C:nucleus"/>
    <property type="evidence" value="ECO:0007669"/>
    <property type="project" value="UniProtKB-SubCell"/>
</dbReference>
<sequence>MDDFQLTDFGVQAEETDLRVSVPLGGPVYVPNLIGALTCVPQFEASALQLLQELELELNLAMGASSVCDEDLSVDDLKIFNEEELVDKALKEAFKNDKVGESSLQPAEGEFVEGDGREEDTQELTKSSGRKRRVNGKFRKRSRGKAKEDNGVDDDADAGSSWEPEEPNLNTRVAISQEAGISHTQGEVGTSTSQTLTQASGRKRRRQRKVRKNNNDDEGYLAKVEEIAQLKRKQEEDKSAARLHSFNGSRTIKENSAPSVEKIEKLTSLRSMGTAKMTSNPHEHIPVRSPEAVLCVEVFHSIRTWSKTQEFLVLGRQTLTDLRDHIYCLTDQVMEKTGQYSPSGYFLIEDVFFNDMRDQYATDYSEPIIQWLKNSKQEAQEKWDHILAGSLMQKQKAILGHITSSKLPYYSTREMQHTRFCDLKFRLGAGYLYCHQGECQHTIVIRDMRLLHPDDVQNRAAYPILTFQLKPRFQKCAVCKIFKATKMTVDDKWAQDNPCYFCNQCYDLLHFSKDGVPLYGGFETYDYVHE</sequence>
<comment type="similarity">
    <text evidence="2">Belongs to the SNAPC3/SRD2 family.</text>
</comment>
<accession>A0A7N0UJD0</accession>
<keyword evidence="5" id="KW-0804">Transcription</keyword>
<evidence type="ECO:0000256" key="6">
    <source>
        <dbReference type="ARBA" id="ARBA00023242"/>
    </source>
</evidence>
<feature type="region of interest" description="Disordered" evidence="7">
    <location>
        <begin position="182"/>
        <end position="217"/>
    </location>
</feature>
<feature type="compositionally biased region" description="Basic residues" evidence="7">
    <location>
        <begin position="201"/>
        <end position="212"/>
    </location>
</feature>
<feature type="compositionally biased region" description="Acidic residues" evidence="7">
    <location>
        <begin position="110"/>
        <end position="122"/>
    </location>
</feature>